<feature type="compositionally biased region" description="Low complexity" evidence="5">
    <location>
        <begin position="770"/>
        <end position="779"/>
    </location>
</feature>
<evidence type="ECO:0000313" key="8">
    <source>
        <dbReference type="Proteomes" id="UP001562425"/>
    </source>
</evidence>
<evidence type="ECO:0000256" key="4">
    <source>
        <dbReference type="PROSITE-ProRule" id="PRU00322"/>
    </source>
</evidence>
<evidence type="ECO:0000256" key="3">
    <source>
        <dbReference type="ARBA" id="ARBA00022833"/>
    </source>
</evidence>
<feature type="compositionally biased region" description="Low complexity" evidence="5">
    <location>
        <begin position="261"/>
        <end position="270"/>
    </location>
</feature>
<organism evidence="7 8">
    <name type="scientific">Culex pipiens pipiens</name>
    <name type="common">Northern house mosquito</name>
    <dbReference type="NCBI Taxonomy" id="38569"/>
    <lineage>
        <taxon>Eukaryota</taxon>
        <taxon>Metazoa</taxon>
        <taxon>Ecdysozoa</taxon>
        <taxon>Arthropoda</taxon>
        <taxon>Hexapoda</taxon>
        <taxon>Insecta</taxon>
        <taxon>Pterygota</taxon>
        <taxon>Neoptera</taxon>
        <taxon>Endopterygota</taxon>
        <taxon>Diptera</taxon>
        <taxon>Nematocera</taxon>
        <taxon>Culicoidea</taxon>
        <taxon>Culicidae</taxon>
        <taxon>Culicinae</taxon>
        <taxon>Culicini</taxon>
        <taxon>Culex</taxon>
        <taxon>Culex</taxon>
    </lineage>
</organism>
<evidence type="ECO:0000259" key="6">
    <source>
        <dbReference type="PROSITE" id="PS50199"/>
    </source>
</evidence>
<dbReference type="InterPro" id="IPR001876">
    <property type="entry name" value="Znf_RanBP2"/>
</dbReference>
<sequence>MESVYDHHQQDGGGGSVVAAGGITNLYNKILEIHWKFLDAEESMEKINLRRQLEDLIVQYICNMPHSQKFMLLQTVQVLQSSIAKMEDFSAYKASIGFEAISQYANNLFTKPWRKEYKVIKMYSGFYQHEIAANLVGAEALFEQMGYKTLPNKTLVLDGPICPDRVTNVSRDAITATVECQIMKEICAQLTDMKLAVNWSDIYSFRELNTMNVEQTVLNMAMLIQEKHHKNQQARRKESYGNPLVPAVSSCNSCSSQYQFHPHMQQQPHPHQQPVPPPQPSMAMQPPLTIPFCGPQPLYNTTPCNIHSQPSYGYHHHFLPNSPSQPPPHPSSQSSGLPPHPPPPLGAIPHSKSLDHYQDPAAAMYNLAACMQRHSIDQPPFDYAAVSSASHYGGPMGMAPPSSGVYDAVDGSCGMTPYSNHPYNVSGNRFPLPYNLSANLSGPCMNGGGKQNGTESFYQPSINGYQQQHVMPPYYHHRSNSNGQLYGQQQQQQQQSHRHTAADIYMNHNFDSTGPPLPPSILSKKKSSYDDYDVPVPTRHHHPVEPKTHAGDLIYIDTRDEAGKRERKKSDRGVRNPDLMADYEIDMLPEALMERQQHQHQQQQQQQNQLRHPYLHHQTSRNSRQSDFDSYEDEQLQAGAYQRATNVSKRISSKNQEGIGSYESWNYVFQNLEKQGYNKDLGERGDVLVVNPEDEDYPEGANNSRGGTLKRSSNEKLKAMKPKAADKVDGIRTGRNAQQQSQRENERNENAAARAAGQKNALVQKLSKTSNSNNPDNSSQPKANHNHTSNPTSSSNSRRNSITRKISTTSTKDQNGGNSSSASGGGILVNHTHPTASGKKKTASFDTAAATIINPHDNGSSAEWNCEFCTFLNPESRRICEMCSKSRDFNGATTTTRRRRRRPATGRRPVYNLRTHVLIVIKRFVFGGK</sequence>
<dbReference type="InterPro" id="IPR036443">
    <property type="entry name" value="Znf_RanBP2_sf"/>
</dbReference>
<dbReference type="EMBL" id="JBEHCU010005984">
    <property type="protein sequence ID" value="KAL1398193.1"/>
    <property type="molecule type" value="Genomic_DNA"/>
</dbReference>
<feature type="region of interest" description="Disordered" evidence="5">
    <location>
        <begin position="594"/>
        <end position="633"/>
    </location>
</feature>
<evidence type="ECO:0000256" key="1">
    <source>
        <dbReference type="ARBA" id="ARBA00022723"/>
    </source>
</evidence>
<feature type="compositionally biased region" description="Pro residues" evidence="5">
    <location>
        <begin position="271"/>
        <end position="280"/>
    </location>
</feature>
<dbReference type="InterPro" id="IPR036339">
    <property type="entry name" value="PUB-like_dom_sf"/>
</dbReference>
<protein>
    <recommendedName>
        <fullName evidence="6">RanBP2-type domain-containing protein</fullName>
    </recommendedName>
</protein>
<dbReference type="SUPFAM" id="SSF90209">
    <property type="entry name" value="Ran binding protein zinc finger-like"/>
    <property type="match status" value="1"/>
</dbReference>
<evidence type="ECO:0000256" key="2">
    <source>
        <dbReference type="ARBA" id="ARBA00022771"/>
    </source>
</evidence>
<feature type="compositionally biased region" description="Low complexity" evidence="5">
    <location>
        <begin position="599"/>
        <end position="609"/>
    </location>
</feature>
<comment type="caution">
    <text evidence="7">The sequence shown here is derived from an EMBL/GenBank/DDBJ whole genome shotgun (WGS) entry which is preliminary data.</text>
</comment>
<dbReference type="AlphaFoldDB" id="A0ABD1DEU0"/>
<feature type="domain" description="RanBP2-type" evidence="6">
    <location>
        <begin position="857"/>
        <end position="889"/>
    </location>
</feature>
<dbReference type="PROSITE" id="PS50199">
    <property type="entry name" value="ZF_RANBP2_2"/>
    <property type="match status" value="1"/>
</dbReference>
<feature type="region of interest" description="Disordered" evidence="5">
    <location>
        <begin position="261"/>
        <end position="287"/>
    </location>
</feature>
<dbReference type="Proteomes" id="UP001562425">
    <property type="component" value="Unassembled WGS sequence"/>
</dbReference>
<accession>A0ABD1DEU0</accession>
<feature type="region of interest" description="Disordered" evidence="5">
    <location>
        <begin position="690"/>
        <end position="842"/>
    </location>
</feature>
<name>A0ABD1DEU0_CULPP</name>
<feature type="compositionally biased region" description="Basic and acidic residues" evidence="5">
    <location>
        <begin position="557"/>
        <end position="575"/>
    </location>
</feature>
<dbReference type="Gene3D" id="1.20.58.2190">
    <property type="match status" value="1"/>
</dbReference>
<dbReference type="Pfam" id="PF21388">
    <property type="entry name" value="SPATA2_PUB-like"/>
    <property type="match status" value="1"/>
</dbReference>
<feature type="region of interest" description="Disordered" evidence="5">
    <location>
        <begin position="315"/>
        <end position="353"/>
    </location>
</feature>
<dbReference type="GO" id="GO:0008270">
    <property type="term" value="F:zinc ion binding"/>
    <property type="evidence" value="ECO:0007669"/>
    <property type="project" value="UniProtKB-KW"/>
</dbReference>
<gene>
    <name evidence="7" type="ORF">pipiens_009159</name>
</gene>
<dbReference type="InterPro" id="IPR048839">
    <property type="entry name" value="SPATA2_PUB-like"/>
</dbReference>
<keyword evidence="3" id="KW-0862">Zinc</keyword>
<keyword evidence="1" id="KW-0479">Metal-binding</keyword>
<keyword evidence="2 4" id="KW-0863">Zinc-finger</keyword>
<keyword evidence="8" id="KW-1185">Reference proteome</keyword>
<reference evidence="7 8" key="1">
    <citation type="submission" date="2024-05" db="EMBL/GenBank/DDBJ databases">
        <title>Culex pipiens pipiens assembly and annotation.</title>
        <authorList>
            <person name="Alout H."/>
            <person name="Durand T."/>
        </authorList>
    </citation>
    <scope>NUCLEOTIDE SEQUENCE [LARGE SCALE GENOMIC DNA]</scope>
    <source>
        <strain evidence="7">HA-2024</strain>
        <tissue evidence="7">Whole body</tissue>
    </source>
</reference>
<proteinExistence type="predicted"/>
<evidence type="ECO:0000256" key="5">
    <source>
        <dbReference type="SAM" id="MobiDB-lite"/>
    </source>
</evidence>
<feature type="compositionally biased region" description="Low complexity" evidence="5">
    <location>
        <begin position="786"/>
        <end position="822"/>
    </location>
</feature>
<feature type="region of interest" description="Disordered" evidence="5">
    <location>
        <begin position="473"/>
        <end position="579"/>
    </location>
</feature>
<dbReference type="PANTHER" id="PTHR15326:SF2">
    <property type="entry name" value="PROTEIN TAMOZHENNIC"/>
    <property type="match status" value="1"/>
</dbReference>
<evidence type="ECO:0000313" key="7">
    <source>
        <dbReference type="EMBL" id="KAL1398193.1"/>
    </source>
</evidence>
<dbReference type="SMART" id="SM00547">
    <property type="entry name" value="ZnF_RBZ"/>
    <property type="match status" value="1"/>
</dbReference>
<dbReference type="PROSITE" id="PS01358">
    <property type="entry name" value="ZF_RANBP2_1"/>
    <property type="match status" value="1"/>
</dbReference>
<dbReference type="PANTHER" id="PTHR15326">
    <property type="entry name" value="SPERMATOGENESIS-ASSOCIATED PROTEIN 2/TAMOZHENNIC"/>
    <property type="match status" value="1"/>
</dbReference>
<dbReference type="SUPFAM" id="SSF143503">
    <property type="entry name" value="PUG domain-like"/>
    <property type="match status" value="1"/>
</dbReference>
<dbReference type="Gene3D" id="2.30.30.380">
    <property type="entry name" value="Zn-finger domain of Sec23/24"/>
    <property type="match status" value="1"/>
</dbReference>
<feature type="compositionally biased region" description="Basic and acidic residues" evidence="5">
    <location>
        <begin position="712"/>
        <end position="732"/>
    </location>
</feature>